<dbReference type="Proteomes" id="UP001243375">
    <property type="component" value="Unassembled WGS sequence"/>
</dbReference>
<name>A0ACC2XII1_9TREE</name>
<comment type="caution">
    <text evidence="1">The sequence shown here is derived from an EMBL/GenBank/DDBJ whole genome shotgun (WGS) entry which is preliminary data.</text>
</comment>
<protein>
    <submittedName>
        <fullName evidence="1">Uncharacterized protein</fullName>
    </submittedName>
</protein>
<proteinExistence type="predicted"/>
<reference evidence="1" key="1">
    <citation type="submission" date="2023-04" db="EMBL/GenBank/DDBJ databases">
        <title>Draft Genome sequencing of Naganishia species isolated from polar environments using Oxford Nanopore Technology.</title>
        <authorList>
            <person name="Leo P."/>
            <person name="Venkateswaran K."/>
        </authorList>
    </citation>
    <scope>NUCLEOTIDE SEQUENCE</scope>
    <source>
        <strain evidence="1">MNA-CCFEE 5425</strain>
    </source>
</reference>
<accession>A0ACC2XII1</accession>
<evidence type="ECO:0000313" key="1">
    <source>
        <dbReference type="EMBL" id="KAJ9123395.1"/>
    </source>
</evidence>
<dbReference type="EMBL" id="JASBWU010000003">
    <property type="protein sequence ID" value="KAJ9123395.1"/>
    <property type="molecule type" value="Genomic_DNA"/>
</dbReference>
<sequence>MSRLKPTIILSETNASKHPAGGPQAYIQYVRHIEHSAHSNPASVPTTNANGAATKCLEISQYADWLQAPLQPLMDDLGSATYEVFERDPVKYRLYEEAVCQALMDRPEQGVT</sequence>
<gene>
    <name evidence="1" type="ORF">QFC22_001597</name>
</gene>
<keyword evidence="2" id="KW-1185">Reference proteome</keyword>
<organism evidence="1 2">
    <name type="scientific">Naganishia vaughanmartiniae</name>
    <dbReference type="NCBI Taxonomy" id="1424756"/>
    <lineage>
        <taxon>Eukaryota</taxon>
        <taxon>Fungi</taxon>
        <taxon>Dikarya</taxon>
        <taxon>Basidiomycota</taxon>
        <taxon>Agaricomycotina</taxon>
        <taxon>Tremellomycetes</taxon>
        <taxon>Filobasidiales</taxon>
        <taxon>Filobasidiaceae</taxon>
        <taxon>Naganishia</taxon>
    </lineage>
</organism>
<evidence type="ECO:0000313" key="2">
    <source>
        <dbReference type="Proteomes" id="UP001243375"/>
    </source>
</evidence>